<dbReference type="PANTHER" id="PTHR43092:SF6">
    <property type="entry name" value="BLR1280 PROTEIN"/>
    <property type="match status" value="1"/>
</dbReference>
<dbReference type="PROSITE" id="PS51318">
    <property type="entry name" value="TAT"/>
    <property type="match status" value="1"/>
</dbReference>
<dbReference type="RefSeq" id="WP_346753728.1">
    <property type="nucleotide sequence ID" value="NZ_JAUJEA010000008.1"/>
</dbReference>
<feature type="domain" description="Aminotransferase class V" evidence="2">
    <location>
        <begin position="92"/>
        <end position="420"/>
    </location>
</feature>
<keyword evidence="3" id="KW-0032">Aminotransferase</keyword>
<evidence type="ECO:0000259" key="2">
    <source>
        <dbReference type="Pfam" id="PF00266"/>
    </source>
</evidence>
<dbReference type="GO" id="GO:0008483">
    <property type="term" value="F:transaminase activity"/>
    <property type="evidence" value="ECO:0007669"/>
    <property type="project" value="UniProtKB-KW"/>
</dbReference>
<dbReference type="EMBL" id="JAUJEA010000008">
    <property type="protein sequence ID" value="MDN5203705.1"/>
    <property type="molecule type" value="Genomic_DNA"/>
</dbReference>
<comment type="caution">
    <text evidence="3">The sequence shown here is derived from an EMBL/GenBank/DDBJ whole genome shotgun (WGS) entry which is preliminary data.</text>
</comment>
<dbReference type="PANTHER" id="PTHR43092">
    <property type="entry name" value="L-CYSTEINE DESULFHYDRASE"/>
    <property type="match status" value="1"/>
</dbReference>
<dbReference type="InterPro" id="IPR015421">
    <property type="entry name" value="PyrdxlP-dep_Trfase_major"/>
</dbReference>
<keyword evidence="3" id="KW-0808">Transferase</keyword>
<dbReference type="Pfam" id="PF00266">
    <property type="entry name" value="Aminotran_5"/>
    <property type="match status" value="1"/>
</dbReference>
<keyword evidence="1" id="KW-0663">Pyridoxal phosphate</keyword>
<dbReference type="InterPro" id="IPR015422">
    <property type="entry name" value="PyrdxlP-dep_Trfase_small"/>
</dbReference>
<name>A0ABT8KSH4_9BACT</name>
<dbReference type="Proteomes" id="UP001172082">
    <property type="component" value="Unassembled WGS sequence"/>
</dbReference>
<dbReference type="SUPFAM" id="SSF53383">
    <property type="entry name" value="PLP-dependent transferases"/>
    <property type="match status" value="1"/>
</dbReference>
<dbReference type="InterPro" id="IPR006311">
    <property type="entry name" value="TAT_signal"/>
</dbReference>
<gene>
    <name evidence="3" type="ORF">QQ008_20110</name>
</gene>
<protein>
    <submittedName>
        <fullName evidence="3">Aminotransferase class V-fold PLP-dependent enzyme</fullName>
    </submittedName>
</protein>
<organism evidence="3 4">
    <name type="scientific">Splendidivirga corallicola</name>
    <dbReference type="NCBI Taxonomy" id="3051826"/>
    <lineage>
        <taxon>Bacteria</taxon>
        <taxon>Pseudomonadati</taxon>
        <taxon>Bacteroidota</taxon>
        <taxon>Cytophagia</taxon>
        <taxon>Cytophagales</taxon>
        <taxon>Splendidivirgaceae</taxon>
        <taxon>Splendidivirga</taxon>
    </lineage>
</organism>
<proteinExistence type="predicted"/>
<evidence type="ECO:0000313" key="3">
    <source>
        <dbReference type="EMBL" id="MDN5203705.1"/>
    </source>
</evidence>
<accession>A0ABT8KSH4</accession>
<dbReference type="Gene3D" id="3.90.1150.10">
    <property type="entry name" value="Aspartate Aminotransferase, domain 1"/>
    <property type="match status" value="1"/>
</dbReference>
<sequence length="425" mass="48806">MKEDTIDRRRFIGKASAAAVIAAFSSIKTSYAKDLVSLANRSGVRDRYILSREEYLLDPDITYFNHASIGTIPKLLHRTHKAYIDLCEKNPWLYTWGEPWDKERTKTRKKLAEFVGCEPGELALTHNTTEGFNVLANGLPLTENDEVVFSTLNHPGASECWFHHAMAAGYSINRFEFPIRDVPDLSEDDIVSIYAEHITEKTRVLVFPHIDNLVGIRYPIEKMVQMARENGVEFIAVDGAQALGMVPIDLQDLGVDFYAMSPHKWLQAPKGTGLLYIRKAIRDQLEPLWVTWGQNRWKGTVRIFEDYGTRNLASVLALGDAVDFQIKFDVNNSVERRKELRAYFFQALENDPNIEWRSPRSWELGSSLYTIEVKGQDSQELFKKLYEQHGYVFRAFKADNWNTLRVSLNTFNTLKEIDTLVELLS</sequence>
<dbReference type="InterPro" id="IPR015424">
    <property type="entry name" value="PyrdxlP-dep_Trfase"/>
</dbReference>
<dbReference type="Gene3D" id="3.40.640.10">
    <property type="entry name" value="Type I PLP-dependent aspartate aminotransferase-like (Major domain)"/>
    <property type="match status" value="1"/>
</dbReference>
<dbReference type="InterPro" id="IPR000192">
    <property type="entry name" value="Aminotrans_V_dom"/>
</dbReference>
<evidence type="ECO:0000313" key="4">
    <source>
        <dbReference type="Proteomes" id="UP001172082"/>
    </source>
</evidence>
<reference evidence="3" key="1">
    <citation type="submission" date="2023-06" db="EMBL/GenBank/DDBJ databases">
        <title>Genomic of Parafulvivirga corallium.</title>
        <authorList>
            <person name="Wang G."/>
        </authorList>
    </citation>
    <scope>NUCLEOTIDE SEQUENCE</scope>
    <source>
        <strain evidence="3">BMA10</strain>
    </source>
</reference>
<keyword evidence="4" id="KW-1185">Reference proteome</keyword>
<evidence type="ECO:0000256" key="1">
    <source>
        <dbReference type="ARBA" id="ARBA00022898"/>
    </source>
</evidence>